<dbReference type="EMBL" id="JAENHL010000007">
    <property type="protein sequence ID" value="MBK1867148.1"/>
    <property type="molecule type" value="Genomic_DNA"/>
</dbReference>
<proteinExistence type="predicted"/>
<sequence>MDTRHLDHIAPHFFGSKYDKPPNIAVSRYSDQHFKPRQSRNPMRRLFISFGLLFSFLVGAFGMMLVPLSTIAELQTLVVGDRTREGSGNQSKANKLGSPFMTAFAGAPKKVKAYEELTPGFSVGFDETKAASVYVLQKTDSARIGGPENKYLIDVDIREAAGSDWVTVERAIEKPGISRVIVALTARMAQPGQVSFVLFVPQLGQPPQRIPLGTADIGTDFRSFILEKSVDLRSFPNIDVNYPARVVALLPTHAGMSIELARFDTFSL</sequence>
<comment type="caution">
    <text evidence="1">The sequence shown here is derived from an EMBL/GenBank/DDBJ whole genome shotgun (WGS) entry which is preliminary data.</text>
</comment>
<reference evidence="1" key="1">
    <citation type="submission" date="2021-01" db="EMBL/GenBank/DDBJ databases">
        <authorList>
            <person name="Sun Q."/>
        </authorList>
    </citation>
    <scope>NUCLEOTIDE SEQUENCE</scope>
    <source>
        <strain evidence="1">YIM B02566</strain>
    </source>
</reference>
<name>A0ACC5R3E0_9HYPH</name>
<gene>
    <name evidence="1" type="ORF">JHL16_12400</name>
</gene>
<keyword evidence="2" id="KW-1185">Reference proteome</keyword>
<protein>
    <submittedName>
        <fullName evidence="1">Uncharacterized protein</fullName>
    </submittedName>
</protein>
<dbReference type="Proteomes" id="UP000616151">
    <property type="component" value="Unassembled WGS sequence"/>
</dbReference>
<organism evidence="1 2">
    <name type="scientific">Taklimakanibacter albus</name>
    <dbReference type="NCBI Taxonomy" id="2800327"/>
    <lineage>
        <taxon>Bacteria</taxon>
        <taxon>Pseudomonadati</taxon>
        <taxon>Pseudomonadota</taxon>
        <taxon>Alphaproteobacteria</taxon>
        <taxon>Hyphomicrobiales</taxon>
        <taxon>Aestuariivirgaceae</taxon>
        <taxon>Taklimakanibacter</taxon>
    </lineage>
</organism>
<evidence type="ECO:0000313" key="1">
    <source>
        <dbReference type="EMBL" id="MBK1867148.1"/>
    </source>
</evidence>
<accession>A0ACC5R3E0</accession>
<evidence type="ECO:0000313" key="2">
    <source>
        <dbReference type="Proteomes" id="UP000616151"/>
    </source>
</evidence>